<keyword evidence="5 7" id="KW-1133">Transmembrane helix</keyword>
<name>A0A2S4JGA4_9SPIO</name>
<dbReference type="Proteomes" id="UP000237350">
    <property type="component" value="Unassembled WGS sequence"/>
</dbReference>
<feature type="transmembrane region" description="Helical" evidence="7">
    <location>
        <begin position="80"/>
        <end position="102"/>
    </location>
</feature>
<comment type="subcellular location">
    <subcellularLocation>
        <location evidence="1">Cell membrane</location>
        <topology evidence="1">Multi-pass membrane protein</topology>
    </subcellularLocation>
</comment>
<feature type="transmembrane region" description="Helical" evidence="7">
    <location>
        <begin position="114"/>
        <end position="138"/>
    </location>
</feature>
<dbReference type="PANTHER" id="PTHR43663">
    <property type="entry name" value="CHROMATE TRANSPORT PROTEIN-RELATED"/>
    <property type="match status" value="1"/>
</dbReference>
<evidence type="ECO:0000256" key="5">
    <source>
        <dbReference type="ARBA" id="ARBA00022989"/>
    </source>
</evidence>
<evidence type="ECO:0000256" key="2">
    <source>
        <dbReference type="ARBA" id="ARBA00005262"/>
    </source>
</evidence>
<evidence type="ECO:0000256" key="4">
    <source>
        <dbReference type="ARBA" id="ARBA00022692"/>
    </source>
</evidence>
<evidence type="ECO:0000256" key="1">
    <source>
        <dbReference type="ARBA" id="ARBA00004651"/>
    </source>
</evidence>
<dbReference type="GO" id="GO:0015109">
    <property type="term" value="F:chromate transmembrane transporter activity"/>
    <property type="evidence" value="ECO:0007669"/>
    <property type="project" value="InterPro"/>
</dbReference>
<dbReference type="InterPro" id="IPR003370">
    <property type="entry name" value="Chromate_transpt"/>
</dbReference>
<keyword evidence="6 7" id="KW-0472">Membrane</keyword>
<dbReference type="PANTHER" id="PTHR43663:SF1">
    <property type="entry name" value="CHROMATE TRANSPORTER"/>
    <property type="match status" value="1"/>
</dbReference>
<dbReference type="GO" id="GO:0005886">
    <property type="term" value="C:plasma membrane"/>
    <property type="evidence" value="ECO:0007669"/>
    <property type="project" value="UniProtKB-SubCell"/>
</dbReference>
<evidence type="ECO:0000313" key="8">
    <source>
        <dbReference type="EMBL" id="POQ98598.1"/>
    </source>
</evidence>
<dbReference type="OrthoDB" id="9788907at2"/>
<organism evidence="8 9">
    <name type="scientific">Alkalispirochaeta sphaeroplastigenens</name>
    <dbReference type="NCBI Taxonomy" id="1187066"/>
    <lineage>
        <taxon>Bacteria</taxon>
        <taxon>Pseudomonadati</taxon>
        <taxon>Spirochaetota</taxon>
        <taxon>Spirochaetia</taxon>
        <taxon>Spirochaetales</taxon>
        <taxon>Spirochaetaceae</taxon>
        <taxon>Alkalispirochaeta</taxon>
    </lineage>
</organism>
<keyword evidence="4 7" id="KW-0812">Transmembrane</keyword>
<keyword evidence="3" id="KW-1003">Cell membrane</keyword>
<comment type="similarity">
    <text evidence="2">Belongs to the chromate ion transporter (CHR) (TC 2.A.51) family.</text>
</comment>
<reference evidence="9" key="1">
    <citation type="submission" date="2015-12" db="EMBL/GenBank/DDBJ databases">
        <authorList>
            <person name="Lodha T.D."/>
            <person name="Chintalapati S."/>
            <person name="Chintalapati V.R."/>
            <person name="Sravanthi T."/>
        </authorList>
    </citation>
    <scope>NUCLEOTIDE SEQUENCE [LARGE SCALE GENOMIC DNA]</scope>
    <source>
        <strain evidence="9">JC133</strain>
    </source>
</reference>
<proteinExistence type="inferred from homology"/>
<evidence type="ECO:0000256" key="6">
    <source>
        <dbReference type="ARBA" id="ARBA00023136"/>
    </source>
</evidence>
<sequence>MTTLTLLGQLFFSFFSVGWVSFGGGYAILPVIQSVVVTGRGWLTTGEFVDLIAISQMTPGPVAINTATFVGYRMAGVPGAAFATVGLITPPAIVSSVLCLLMRRHRDTAVVSGMLAALKPALIALILYSAVVVGQVAFTGYATVLVALAGLAVLFFSGIHPLWVILASAGAGVFLGL</sequence>
<evidence type="ECO:0000256" key="3">
    <source>
        <dbReference type="ARBA" id="ARBA00022475"/>
    </source>
</evidence>
<evidence type="ECO:0000256" key="7">
    <source>
        <dbReference type="SAM" id="Phobius"/>
    </source>
</evidence>
<evidence type="ECO:0008006" key="10">
    <source>
        <dbReference type="Google" id="ProtNLM"/>
    </source>
</evidence>
<dbReference type="AlphaFoldDB" id="A0A2S4JGA4"/>
<accession>A0A2S4JGA4</accession>
<evidence type="ECO:0000313" key="9">
    <source>
        <dbReference type="Proteomes" id="UP000237350"/>
    </source>
</evidence>
<feature type="transmembrane region" description="Helical" evidence="7">
    <location>
        <begin position="144"/>
        <end position="175"/>
    </location>
</feature>
<dbReference type="InterPro" id="IPR052518">
    <property type="entry name" value="CHR_Transporter"/>
</dbReference>
<dbReference type="Pfam" id="PF02417">
    <property type="entry name" value="Chromate_transp"/>
    <property type="match status" value="1"/>
</dbReference>
<protein>
    <recommendedName>
        <fullName evidence="10">Chromate transporter</fullName>
    </recommendedName>
</protein>
<dbReference type="RefSeq" id="WP_103681048.1">
    <property type="nucleotide sequence ID" value="NZ_LPWH01000121.1"/>
</dbReference>
<keyword evidence="9" id="KW-1185">Reference proteome</keyword>
<dbReference type="EMBL" id="LPWH01000121">
    <property type="protein sequence ID" value="POQ98598.1"/>
    <property type="molecule type" value="Genomic_DNA"/>
</dbReference>
<gene>
    <name evidence="8" type="ORF">AU468_12695</name>
</gene>
<comment type="caution">
    <text evidence="8">The sequence shown here is derived from an EMBL/GenBank/DDBJ whole genome shotgun (WGS) entry which is preliminary data.</text>
</comment>